<sequence length="659" mass="73908">MPSVAIAEAQSADKKITKNSGVAGMEVEENNSAEKKLKKEKKSSKKAKLTDLDDSNSDSPVKISKKEKKRKALEIDDNEEGRSENTSEMKKKKKMKFMEDDEKEENPNAVSNFRISAPLREALKAKGIEALFHIQAMTFDTILGGSDLVGRARTGQGKTLAFVLPILESLTNGPAKESRKTGYGKAPSVLVLLPTRELAAHVLNQLGKEEAIQAIEEDGKNERNLFDSSSSESRPAAAKKLEWIVFGGGDEPQFQANSTQWDGTEDRQDSFPMLFVATIPIPPHPESPLHESTSLSSRSAPRILSLRHSLAQNQRKSPLLDGAKRFYLVDRNKVHHFKPRGYKRWSQNPRILFSMVLVGSGVVITVYFGNLETVPYTKRTHFVLLWSSLEKQLGESNFKTIKSEYKGKIVPPLHPESNRLHKIAQDIVEAVQKGLRKEQVWTDIGYSSESLEPPQNARKPEEAVGEFEEKWIAEDKWRKENEILDDGWVQQSRKKGQEVGAKKIVVFTGLLNHFRADAEIATIIGHEVAHVVARHAAENISKNVWLTILQLILYQFFMPDVVNTMSNLFLRLPFSRRMELEADYIGVLLSASAGYDPRVAPQVYDKLEQVGGSSKLQDYLATHPSRKKRATLLSEAKVMEEALSIYREVQAGRGVEGFL</sequence>
<dbReference type="Gene3D" id="3.30.2010.10">
    <property type="entry name" value="Metalloproteases ('zincins'), catalytic domain"/>
    <property type="match status" value="1"/>
</dbReference>
<accession>A0A8X8WS17</accession>
<keyword evidence="5" id="KW-0862">Zinc</keyword>
<comment type="caution">
    <text evidence="9">The sequence shown here is derived from an EMBL/GenBank/DDBJ whole genome shotgun (WGS) entry which is preliminary data.</text>
</comment>
<gene>
    <name evidence="9" type="ORF">SASPL_141190</name>
</gene>
<dbReference type="InterPro" id="IPR014001">
    <property type="entry name" value="Helicase_ATP-bd"/>
</dbReference>
<dbReference type="GO" id="GO:0046872">
    <property type="term" value="F:metal ion binding"/>
    <property type="evidence" value="ECO:0007669"/>
    <property type="project" value="UniProtKB-KW"/>
</dbReference>
<feature type="compositionally biased region" description="Basic and acidic residues" evidence="7">
    <location>
        <begin position="80"/>
        <end position="89"/>
    </location>
</feature>
<dbReference type="SMART" id="SM00487">
    <property type="entry name" value="DEXDc"/>
    <property type="match status" value="1"/>
</dbReference>
<dbReference type="PANTHER" id="PTHR22726">
    <property type="entry name" value="METALLOENDOPEPTIDASE OMA1"/>
    <property type="match status" value="1"/>
</dbReference>
<dbReference type="GO" id="GO:0016020">
    <property type="term" value="C:membrane"/>
    <property type="evidence" value="ECO:0007669"/>
    <property type="project" value="TreeGrafter"/>
</dbReference>
<dbReference type="InterPro" id="IPR001915">
    <property type="entry name" value="Peptidase_M48"/>
</dbReference>
<dbReference type="AlphaFoldDB" id="A0A8X8WS17"/>
<keyword evidence="2" id="KW-0645">Protease</keyword>
<dbReference type="InterPro" id="IPR027417">
    <property type="entry name" value="P-loop_NTPase"/>
</dbReference>
<evidence type="ECO:0000313" key="9">
    <source>
        <dbReference type="EMBL" id="KAG6399709.1"/>
    </source>
</evidence>
<evidence type="ECO:0000313" key="10">
    <source>
        <dbReference type="Proteomes" id="UP000298416"/>
    </source>
</evidence>
<keyword evidence="4" id="KW-0378">Hydrolase</keyword>
<dbReference type="InterPro" id="IPR011545">
    <property type="entry name" value="DEAD/DEAH_box_helicase_dom"/>
</dbReference>
<evidence type="ECO:0000256" key="3">
    <source>
        <dbReference type="ARBA" id="ARBA00022723"/>
    </source>
</evidence>
<proteinExistence type="predicted"/>
<dbReference type="PROSITE" id="PS51192">
    <property type="entry name" value="HELICASE_ATP_BIND_1"/>
    <property type="match status" value="1"/>
</dbReference>
<evidence type="ECO:0000256" key="4">
    <source>
        <dbReference type="ARBA" id="ARBA00022801"/>
    </source>
</evidence>
<dbReference type="Gene3D" id="3.40.50.300">
    <property type="entry name" value="P-loop containing nucleotide triphosphate hydrolases"/>
    <property type="match status" value="1"/>
</dbReference>
<keyword evidence="3" id="KW-0479">Metal-binding</keyword>
<dbReference type="GO" id="GO:0004222">
    <property type="term" value="F:metalloendopeptidase activity"/>
    <property type="evidence" value="ECO:0007669"/>
    <property type="project" value="InterPro"/>
</dbReference>
<feature type="region of interest" description="Disordered" evidence="7">
    <location>
        <begin position="1"/>
        <end position="105"/>
    </location>
</feature>
<dbReference type="SUPFAM" id="SSF52540">
    <property type="entry name" value="P-loop containing nucleoside triphosphate hydrolases"/>
    <property type="match status" value="1"/>
</dbReference>
<dbReference type="CDD" id="cd07331">
    <property type="entry name" value="M48C_Oma1_like"/>
    <property type="match status" value="1"/>
</dbReference>
<dbReference type="PANTHER" id="PTHR22726:SF1">
    <property type="entry name" value="METALLOENDOPEPTIDASE OMA1, MITOCHONDRIAL"/>
    <property type="match status" value="1"/>
</dbReference>
<evidence type="ECO:0000259" key="8">
    <source>
        <dbReference type="PROSITE" id="PS51192"/>
    </source>
</evidence>
<evidence type="ECO:0000256" key="6">
    <source>
        <dbReference type="ARBA" id="ARBA00023049"/>
    </source>
</evidence>
<evidence type="ECO:0000256" key="7">
    <source>
        <dbReference type="SAM" id="MobiDB-lite"/>
    </source>
</evidence>
<reference evidence="9" key="2">
    <citation type="submission" date="2020-08" db="EMBL/GenBank/DDBJ databases">
        <title>Plant Genome Project.</title>
        <authorList>
            <person name="Zhang R.-G."/>
        </authorList>
    </citation>
    <scope>NUCLEOTIDE SEQUENCE</scope>
    <source>
        <strain evidence="9">Huo1</strain>
        <tissue evidence="9">Leaf</tissue>
    </source>
</reference>
<name>A0A8X8WS17_SALSN</name>
<feature type="domain" description="Helicase ATP-binding" evidence="8">
    <location>
        <begin position="139"/>
        <end position="280"/>
    </location>
</feature>
<evidence type="ECO:0000256" key="5">
    <source>
        <dbReference type="ARBA" id="ARBA00022833"/>
    </source>
</evidence>
<dbReference type="Pfam" id="PF01435">
    <property type="entry name" value="Peptidase_M48"/>
    <property type="match status" value="1"/>
</dbReference>
<dbReference type="GO" id="GO:0005524">
    <property type="term" value="F:ATP binding"/>
    <property type="evidence" value="ECO:0007669"/>
    <property type="project" value="InterPro"/>
</dbReference>
<evidence type="ECO:0000256" key="1">
    <source>
        <dbReference type="ARBA" id="ARBA00001947"/>
    </source>
</evidence>
<evidence type="ECO:0000256" key="2">
    <source>
        <dbReference type="ARBA" id="ARBA00022670"/>
    </source>
</evidence>
<reference evidence="9" key="1">
    <citation type="submission" date="2018-01" db="EMBL/GenBank/DDBJ databases">
        <authorList>
            <person name="Mao J.F."/>
        </authorList>
    </citation>
    <scope>NUCLEOTIDE SEQUENCE</scope>
    <source>
        <strain evidence="9">Huo1</strain>
        <tissue evidence="9">Leaf</tissue>
    </source>
</reference>
<protein>
    <recommendedName>
        <fullName evidence="8">Helicase ATP-binding domain-containing protein</fullName>
    </recommendedName>
</protein>
<dbReference type="EMBL" id="PNBA02000015">
    <property type="protein sequence ID" value="KAG6399709.1"/>
    <property type="molecule type" value="Genomic_DNA"/>
</dbReference>
<dbReference type="InterPro" id="IPR051156">
    <property type="entry name" value="Mito/Outer_Membr_Metalloprot"/>
</dbReference>
<keyword evidence="10" id="KW-1185">Reference proteome</keyword>
<keyword evidence="6" id="KW-0482">Metalloprotease</keyword>
<dbReference type="Proteomes" id="UP000298416">
    <property type="component" value="Unassembled WGS sequence"/>
</dbReference>
<comment type="cofactor">
    <cofactor evidence="1">
        <name>Zn(2+)</name>
        <dbReference type="ChEBI" id="CHEBI:29105"/>
    </cofactor>
</comment>
<dbReference type="GO" id="GO:0051603">
    <property type="term" value="P:proteolysis involved in protein catabolic process"/>
    <property type="evidence" value="ECO:0007669"/>
    <property type="project" value="TreeGrafter"/>
</dbReference>
<dbReference type="GO" id="GO:0003676">
    <property type="term" value="F:nucleic acid binding"/>
    <property type="evidence" value="ECO:0007669"/>
    <property type="project" value="InterPro"/>
</dbReference>
<feature type="compositionally biased region" description="Basic residues" evidence="7">
    <location>
        <begin position="38"/>
        <end position="47"/>
    </location>
</feature>
<dbReference type="Pfam" id="PF00270">
    <property type="entry name" value="DEAD"/>
    <property type="match status" value="1"/>
</dbReference>
<organism evidence="9">
    <name type="scientific">Salvia splendens</name>
    <name type="common">Scarlet sage</name>
    <dbReference type="NCBI Taxonomy" id="180675"/>
    <lineage>
        <taxon>Eukaryota</taxon>
        <taxon>Viridiplantae</taxon>
        <taxon>Streptophyta</taxon>
        <taxon>Embryophyta</taxon>
        <taxon>Tracheophyta</taxon>
        <taxon>Spermatophyta</taxon>
        <taxon>Magnoliopsida</taxon>
        <taxon>eudicotyledons</taxon>
        <taxon>Gunneridae</taxon>
        <taxon>Pentapetalae</taxon>
        <taxon>asterids</taxon>
        <taxon>lamiids</taxon>
        <taxon>Lamiales</taxon>
        <taxon>Lamiaceae</taxon>
        <taxon>Nepetoideae</taxon>
        <taxon>Mentheae</taxon>
        <taxon>Salviinae</taxon>
        <taxon>Salvia</taxon>
        <taxon>Salvia subgen. Calosphace</taxon>
        <taxon>core Calosphace</taxon>
    </lineage>
</organism>